<comment type="caution">
    <text evidence="1">The sequence shown here is derived from an EMBL/GenBank/DDBJ whole genome shotgun (WGS) entry which is preliminary data.</text>
</comment>
<dbReference type="EMBL" id="PEDL01000002">
    <property type="protein sequence ID" value="PHV71639.1"/>
    <property type="molecule type" value="Genomic_DNA"/>
</dbReference>
<protein>
    <submittedName>
        <fullName evidence="1">TIGR04086 family membrane protein</fullName>
    </submittedName>
</protein>
<evidence type="ECO:0000313" key="2">
    <source>
        <dbReference type="Proteomes" id="UP000224460"/>
    </source>
</evidence>
<sequence>MPKHKSKEPLDMPTVFMTLIKANVMAYVVTAIFILLGSILLTYTNASPAVENWIVMLGIMLSAFLAGFDTAKVESRNGYKWGTIGGALYFVLFLILGTLTGSLKAVAPSSLFLVVVVIVLSSAVAGMVSVNCQK</sequence>
<reference evidence="1" key="1">
    <citation type="submission" date="2017-10" db="EMBL/GenBank/DDBJ databases">
        <title>Genome sequence of cellulolytic Lachnospiraceae bacterium XHS1971 isolated from hotspring sediment.</title>
        <authorList>
            <person name="Vasudevan G."/>
            <person name="Joshi A.J."/>
            <person name="Hivarkar S."/>
            <person name="Lanjekar V.B."/>
            <person name="Dhakephalkar P.K."/>
            <person name="Dagar S."/>
        </authorList>
    </citation>
    <scope>NUCLEOTIDE SEQUENCE</scope>
    <source>
        <strain evidence="1">XHS1971</strain>
    </source>
</reference>
<dbReference type="Proteomes" id="UP000224460">
    <property type="component" value="Unassembled WGS sequence"/>
</dbReference>
<accession>A0AC61DEB8</accession>
<name>A0AC61DEB8_9FIRM</name>
<gene>
    <name evidence="1" type="ORF">CS063_03485</name>
</gene>
<proteinExistence type="predicted"/>
<organism evidence="1 2">
    <name type="scientific">Sporanaerobium hydrogeniformans</name>
    <dbReference type="NCBI Taxonomy" id="3072179"/>
    <lineage>
        <taxon>Bacteria</taxon>
        <taxon>Bacillati</taxon>
        <taxon>Bacillota</taxon>
        <taxon>Clostridia</taxon>
        <taxon>Lachnospirales</taxon>
        <taxon>Lachnospiraceae</taxon>
        <taxon>Sporanaerobium</taxon>
    </lineage>
</organism>
<keyword evidence="2" id="KW-1185">Reference proteome</keyword>
<evidence type="ECO:0000313" key="1">
    <source>
        <dbReference type="EMBL" id="PHV71639.1"/>
    </source>
</evidence>